<reference evidence="3" key="1">
    <citation type="submission" date="2015-01" db="EMBL/GenBank/DDBJ databases">
        <authorList>
            <person name="Andreevskaya M."/>
        </authorList>
    </citation>
    <scope>NUCLEOTIDE SEQUENCE [LARGE SCALE GENOMIC DNA]</scope>
    <source>
        <strain evidence="3">MKFS47</strain>
    </source>
</reference>
<dbReference type="HOGENOM" id="CLU_105320_0_0_9"/>
<gene>
    <name evidence="2" type="ORF">LACPI_1791</name>
</gene>
<protein>
    <submittedName>
        <fullName evidence="2">YtxH-like protein</fullName>
    </submittedName>
</protein>
<evidence type="ECO:0000256" key="1">
    <source>
        <dbReference type="SAM" id="SignalP"/>
    </source>
</evidence>
<dbReference type="KEGG" id="lpk:LACPI_1791"/>
<feature type="signal peptide" evidence="1">
    <location>
        <begin position="1"/>
        <end position="21"/>
    </location>
</feature>
<evidence type="ECO:0000313" key="2">
    <source>
        <dbReference type="EMBL" id="CEN28991.1"/>
    </source>
</evidence>
<proteinExistence type="predicted"/>
<dbReference type="STRING" id="1364.LP2241_50152"/>
<evidence type="ECO:0000313" key="3">
    <source>
        <dbReference type="Proteomes" id="UP000033166"/>
    </source>
</evidence>
<dbReference type="EMBL" id="LN774769">
    <property type="protein sequence ID" value="CEN28991.1"/>
    <property type="molecule type" value="Genomic_DNA"/>
</dbReference>
<keyword evidence="1" id="KW-0732">Signal</keyword>
<organism evidence="2 3">
    <name type="scientific">Pseudolactococcus piscium MKFS47</name>
    <dbReference type="NCBI Taxonomy" id="297352"/>
    <lineage>
        <taxon>Bacteria</taxon>
        <taxon>Bacillati</taxon>
        <taxon>Bacillota</taxon>
        <taxon>Bacilli</taxon>
        <taxon>Lactobacillales</taxon>
        <taxon>Streptococcaceae</taxon>
        <taxon>Pseudolactococcus</taxon>
    </lineage>
</organism>
<dbReference type="AlphaFoldDB" id="A0A0D6DYY0"/>
<sequence length="188" mass="20754">MAKKTGFLVGAILGVIGGAVAALATAPKEGKKLRKDVKDFYEDYKEDPKAKFDEVKDTALNFYDEKSGKIVDFSTDKFNEVKEKFDNGEMSTEKVKAFLVSKKAEIKAKVDSGELSKEKVMALLAATKDKLSYKVNELKSDVTVADLEEEFALELDQEDLIDKTDEVVDKAADKAVETLEAGKDLLNK</sequence>
<accession>A0A0D6DYY0</accession>
<dbReference type="Proteomes" id="UP000033166">
    <property type="component" value="Chromosome I"/>
</dbReference>
<dbReference type="RefSeq" id="WP_047916019.1">
    <property type="nucleotide sequence ID" value="NZ_LN774769.1"/>
</dbReference>
<name>A0A0D6DYY0_9LACT</name>
<feature type="chain" id="PRO_5002302981" evidence="1">
    <location>
        <begin position="22"/>
        <end position="188"/>
    </location>
</feature>